<keyword evidence="2" id="KW-0238">DNA-binding</keyword>
<dbReference type="SMART" id="SM00895">
    <property type="entry name" value="FCD"/>
    <property type="match status" value="1"/>
</dbReference>
<keyword evidence="1" id="KW-0805">Transcription regulation</keyword>
<dbReference type="GO" id="GO:0003700">
    <property type="term" value="F:DNA-binding transcription factor activity"/>
    <property type="evidence" value="ECO:0007669"/>
    <property type="project" value="InterPro"/>
</dbReference>
<keyword evidence="6" id="KW-1185">Reference proteome</keyword>
<dbReference type="InterPro" id="IPR036388">
    <property type="entry name" value="WH-like_DNA-bd_sf"/>
</dbReference>
<dbReference type="RefSeq" id="WP_266339362.1">
    <property type="nucleotide sequence ID" value="NZ_JAPKNK010000005.1"/>
</dbReference>
<dbReference type="AlphaFoldDB" id="A0A9X3E2A6"/>
<dbReference type="SUPFAM" id="SSF48008">
    <property type="entry name" value="GntR ligand-binding domain-like"/>
    <property type="match status" value="1"/>
</dbReference>
<dbReference type="Gene3D" id="1.10.10.10">
    <property type="entry name" value="Winged helix-like DNA-binding domain superfamily/Winged helix DNA-binding domain"/>
    <property type="match status" value="1"/>
</dbReference>
<dbReference type="CDD" id="cd07377">
    <property type="entry name" value="WHTH_GntR"/>
    <property type="match status" value="1"/>
</dbReference>
<evidence type="ECO:0000256" key="1">
    <source>
        <dbReference type="ARBA" id="ARBA00023015"/>
    </source>
</evidence>
<protein>
    <submittedName>
        <fullName evidence="5">FCD domain-containing protein</fullName>
    </submittedName>
</protein>
<evidence type="ECO:0000256" key="3">
    <source>
        <dbReference type="ARBA" id="ARBA00023163"/>
    </source>
</evidence>
<dbReference type="Pfam" id="PF07729">
    <property type="entry name" value="FCD"/>
    <property type="match status" value="1"/>
</dbReference>
<dbReference type="Gene3D" id="1.20.120.530">
    <property type="entry name" value="GntR ligand-binding domain-like"/>
    <property type="match status" value="1"/>
</dbReference>
<sequence length="242" mass="26776">MPNDVSPLDDLPARSGEHRAADAVVATIEQDIVSGVLTNDSPLPPERDLMGRFGISRTVVREAIATLTTRGLLESKPRHRPIVRKPGYDAAFSAVGGVVSHLLRQDGGVKTLYDVRIFLESSLVRHAALHARKEDIAALRAALEQNRAAIDDPVLFDNTDVAFHAIFYRILGNPVFPAVHKAFVSWLFEHWQSMNRSPEQNLIYYAGHKAIFDAIIDRDPDAAEQALLAHLGEAWETVRGTF</sequence>
<dbReference type="SMART" id="SM00345">
    <property type="entry name" value="HTH_GNTR"/>
    <property type="match status" value="1"/>
</dbReference>
<proteinExistence type="predicted"/>
<dbReference type="GO" id="GO:0003677">
    <property type="term" value="F:DNA binding"/>
    <property type="evidence" value="ECO:0007669"/>
    <property type="project" value="UniProtKB-KW"/>
</dbReference>
<accession>A0A9X3E2A6</accession>
<evidence type="ECO:0000313" key="5">
    <source>
        <dbReference type="EMBL" id="MCX5570401.1"/>
    </source>
</evidence>
<evidence type="ECO:0000259" key="4">
    <source>
        <dbReference type="PROSITE" id="PS50949"/>
    </source>
</evidence>
<dbReference type="InterPro" id="IPR008920">
    <property type="entry name" value="TF_FadR/GntR_C"/>
</dbReference>
<dbReference type="SUPFAM" id="SSF46785">
    <property type="entry name" value="Winged helix' DNA-binding domain"/>
    <property type="match status" value="1"/>
</dbReference>
<organism evidence="5 6">
    <name type="scientific">Kaistia nematophila</name>
    <dbReference type="NCBI Taxonomy" id="2994654"/>
    <lineage>
        <taxon>Bacteria</taxon>
        <taxon>Pseudomonadati</taxon>
        <taxon>Pseudomonadota</taxon>
        <taxon>Alphaproteobacteria</taxon>
        <taxon>Hyphomicrobiales</taxon>
        <taxon>Kaistiaceae</taxon>
        <taxon>Kaistia</taxon>
    </lineage>
</organism>
<dbReference type="InterPro" id="IPR036390">
    <property type="entry name" value="WH_DNA-bd_sf"/>
</dbReference>
<dbReference type="PANTHER" id="PTHR43537:SF44">
    <property type="entry name" value="GNTR FAMILY REGULATORY PROTEIN"/>
    <property type="match status" value="1"/>
</dbReference>
<dbReference type="Pfam" id="PF00392">
    <property type="entry name" value="GntR"/>
    <property type="match status" value="1"/>
</dbReference>
<gene>
    <name evidence="5" type="ORF">OSH07_14430</name>
</gene>
<dbReference type="InterPro" id="IPR000524">
    <property type="entry name" value="Tscrpt_reg_HTH_GntR"/>
</dbReference>
<name>A0A9X3E2A6_9HYPH</name>
<dbReference type="Proteomes" id="UP001144805">
    <property type="component" value="Unassembled WGS sequence"/>
</dbReference>
<dbReference type="PANTHER" id="PTHR43537">
    <property type="entry name" value="TRANSCRIPTIONAL REGULATOR, GNTR FAMILY"/>
    <property type="match status" value="1"/>
</dbReference>
<reference evidence="5" key="1">
    <citation type="submission" date="2022-11" db="EMBL/GenBank/DDBJ databases">
        <title>Biodiversity and phylogenetic relationships of bacteria.</title>
        <authorList>
            <person name="Machado R.A.R."/>
            <person name="Bhat A."/>
            <person name="Loulou A."/>
            <person name="Kallel S."/>
        </authorList>
    </citation>
    <scope>NUCLEOTIDE SEQUENCE</scope>
    <source>
        <strain evidence="5">K-TC2</strain>
    </source>
</reference>
<dbReference type="PROSITE" id="PS50949">
    <property type="entry name" value="HTH_GNTR"/>
    <property type="match status" value="1"/>
</dbReference>
<dbReference type="PRINTS" id="PR00035">
    <property type="entry name" value="HTHGNTR"/>
</dbReference>
<dbReference type="InterPro" id="IPR011711">
    <property type="entry name" value="GntR_C"/>
</dbReference>
<evidence type="ECO:0000256" key="2">
    <source>
        <dbReference type="ARBA" id="ARBA00023125"/>
    </source>
</evidence>
<evidence type="ECO:0000313" key="6">
    <source>
        <dbReference type="Proteomes" id="UP001144805"/>
    </source>
</evidence>
<feature type="domain" description="HTH gntR-type" evidence="4">
    <location>
        <begin position="18"/>
        <end position="86"/>
    </location>
</feature>
<comment type="caution">
    <text evidence="5">The sequence shown here is derived from an EMBL/GenBank/DDBJ whole genome shotgun (WGS) entry which is preliminary data.</text>
</comment>
<dbReference type="EMBL" id="JAPKNK010000005">
    <property type="protein sequence ID" value="MCX5570401.1"/>
    <property type="molecule type" value="Genomic_DNA"/>
</dbReference>
<keyword evidence="3" id="KW-0804">Transcription</keyword>